<feature type="compositionally biased region" description="Basic and acidic residues" evidence="3">
    <location>
        <begin position="245"/>
        <end position="263"/>
    </location>
</feature>
<evidence type="ECO:0000256" key="1">
    <source>
        <dbReference type="ARBA" id="ARBA00023235"/>
    </source>
</evidence>
<accession>H0E945</accession>
<dbReference type="SUPFAM" id="SSF75445">
    <property type="entry name" value="D-ribose-5-phosphate isomerase (RpiA), lid domain"/>
    <property type="match status" value="1"/>
</dbReference>
<dbReference type="GO" id="GO:0009052">
    <property type="term" value="P:pentose-phosphate shunt, non-oxidative branch"/>
    <property type="evidence" value="ECO:0007669"/>
    <property type="project" value="InterPro"/>
</dbReference>
<name>H0E945_9ACTN</name>
<reference evidence="4 5" key="1">
    <citation type="journal article" date="2013" name="Biodegradation">
        <title>Quantitative proteomic analysis of ibuprofen-degrading Patulibacter sp. strain I11.</title>
        <authorList>
            <person name="Almeida B."/>
            <person name="Kjeldal H."/>
            <person name="Lolas I."/>
            <person name="Knudsen A.D."/>
            <person name="Carvalho G."/>
            <person name="Nielsen K.L."/>
            <person name="Barreto Crespo M.T."/>
            <person name="Stensballe A."/>
            <person name="Nielsen J.L."/>
        </authorList>
    </citation>
    <scope>NUCLEOTIDE SEQUENCE [LARGE SCALE GENOMIC DNA]</scope>
    <source>
        <strain evidence="4 5">I11</strain>
    </source>
</reference>
<dbReference type="EC" id="5.3.1.6" evidence="2"/>
<feature type="compositionally biased region" description="Low complexity" evidence="3">
    <location>
        <begin position="108"/>
        <end position="119"/>
    </location>
</feature>
<feature type="compositionally biased region" description="Basic and acidic residues" evidence="3">
    <location>
        <begin position="221"/>
        <end position="236"/>
    </location>
</feature>
<feature type="region of interest" description="Disordered" evidence="3">
    <location>
        <begin position="107"/>
        <end position="128"/>
    </location>
</feature>
<evidence type="ECO:0000256" key="3">
    <source>
        <dbReference type="SAM" id="MobiDB-lite"/>
    </source>
</evidence>
<dbReference type="GO" id="GO:0006014">
    <property type="term" value="P:D-ribose metabolic process"/>
    <property type="evidence" value="ECO:0007669"/>
    <property type="project" value="TreeGrafter"/>
</dbReference>
<feature type="region of interest" description="Disordered" evidence="3">
    <location>
        <begin position="39"/>
        <end position="79"/>
    </location>
</feature>
<protein>
    <recommendedName>
        <fullName evidence="2">Ribose 5-phosphate isomerase A</fullName>
        <ecNumber evidence="2">5.3.1.6</ecNumber>
    </recommendedName>
</protein>
<proteinExistence type="predicted"/>
<dbReference type="SUPFAM" id="SSF100950">
    <property type="entry name" value="NagB/RpiA/CoA transferase-like"/>
    <property type="match status" value="1"/>
</dbReference>
<dbReference type="PANTHER" id="PTHR11934">
    <property type="entry name" value="RIBOSE-5-PHOSPHATE ISOMERASE"/>
    <property type="match status" value="1"/>
</dbReference>
<evidence type="ECO:0000256" key="2">
    <source>
        <dbReference type="NCBIfam" id="TIGR00021"/>
    </source>
</evidence>
<dbReference type="PANTHER" id="PTHR11934:SF0">
    <property type="entry name" value="RIBOSE-5-PHOSPHATE ISOMERASE"/>
    <property type="match status" value="1"/>
</dbReference>
<feature type="compositionally biased region" description="Basic and acidic residues" evidence="3">
    <location>
        <begin position="199"/>
        <end position="210"/>
    </location>
</feature>
<comment type="caution">
    <text evidence="4">The sequence shown here is derived from an EMBL/GenBank/DDBJ whole genome shotgun (WGS) entry which is preliminary data.</text>
</comment>
<dbReference type="GO" id="GO:0005829">
    <property type="term" value="C:cytosol"/>
    <property type="evidence" value="ECO:0007669"/>
    <property type="project" value="TreeGrafter"/>
</dbReference>
<keyword evidence="1 4" id="KW-0413">Isomerase</keyword>
<dbReference type="NCBIfam" id="TIGR00021">
    <property type="entry name" value="rpiA"/>
    <property type="match status" value="1"/>
</dbReference>
<feature type="region of interest" description="Disordered" evidence="3">
    <location>
        <begin position="191"/>
        <end position="395"/>
    </location>
</feature>
<dbReference type="PATRIC" id="fig|1097667.3.peg.3330"/>
<dbReference type="InterPro" id="IPR037171">
    <property type="entry name" value="NagB/RpiA_transferase-like"/>
</dbReference>
<evidence type="ECO:0000313" key="4">
    <source>
        <dbReference type="EMBL" id="EHN09783.1"/>
    </source>
</evidence>
<feature type="compositionally biased region" description="Basic and acidic residues" evidence="3">
    <location>
        <begin position="321"/>
        <end position="365"/>
    </location>
</feature>
<dbReference type="InterPro" id="IPR004788">
    <property type="entry name" value="Ribose5P_isomerase_type_A"/>
</dbReference>
<keyword evidence="5" id="KW-1185">Reference proteome</keyword>
<sequence>MPLVPGARVTQLVPREAADPLAAREPPRLIEVLRRARDRRPAAAGRPVGELGDVDVARRGPADPLGRRQRAQLRERAAQVAHRPRVPVRAGLGRRLLEVVGVERDPVGAQPRPARARGPQRPEPRVDAERLAQEQPRVHRVRGPRVGGELADQHRDARVGLLERRVAGVGERHPAARLVQRPHRAEVRLVPGQVAGDRQVGERLGDRGREPAVAADQGVGDPDRRAPLAVDRRVDADQQPGADRLALDRRPPDGGDVARRDRVALAGVPDHQRPHHRHLGLGDRPPERRPQLRVVGVGHPHVLQALRHRRRRRLRARARGQRAEQRRQRRQDAERQRQTSGDRERHRRDGRDGRAATRHHDERSRAPAGSCDDGPVSADQAEREAGKRAAARAAAADVPHGARVGLGTGSTVAHLLPALAERNLDLRCVATSPATEEAALALGLRVEPFSALDRLDVAIDGADQVDHEAWLVKGGGGAHTREKVVAVAAARFVVIVSDDKLVERISGPVPLELLDFGLPATLRRLAHAAVRDAPRSPDGGVIADLGPAGTIADPAALSAWLAATPGVVEHGLFPPALVDEVVVGGPGGVRRWAVSRGAQAPYRQ</sequence>
<dbReference type="EMBL" id="AGUD01000252">
    <property type="protein sequence ID" value="EHN09783.1"/>
    <property type="molecule type" value="Genomic_DNA"/>
</dbReference>
<dbReference type="GO" id="GO:0004751">
    <property type="term" value="F:ribose-5-phosphate isomerase activity"/>
    <property type="evidence" value="ECO:0007669"/>
    <property type="project" value="UniProtKB-UniRule"/>
</dbReference>
<dbReference type="Gene3D" id="3.40.50.1360">
    <property type="match status" value="1"/>
</dbReference>
<gene>
    <name evidence="4" type="ORF">PAI11_33600</name>
</gene>
<organism evidence="4 5">
    <name type="scientific">Patulibacter medicamentivorans</name>
    <dbReference type="NCBI Taxonomy" id="1097667"/>
    <lineage>
        <taxon>Bacteria</taxon>
        <taxon>Bacillati</taxon>
        <taxon>Actinomycetota</taxon>
        <taxon>Thermoleophilia</taxon>
        <taxon>Solirubrobacterales</taxon>
        <taxon>Patulibacteraceae</taxon>
        <taxon>Patulibacter</taxon>
    </lineage>
</organism>
<feature type="compositionally biased region" description="Basic residues" evidence="3">
    <location>
        <begin position="306"/>
        <end position="320"/>
    </location>
</feature>
<dbReference type="Proteomes" id="UP000005143">
    <property type="component" value="Unassembled WGS sequence"/>
</dbReference>
<dbReference type="Gene3D" id="3.30.70.260">
    <property type="match status" value="1"/>
</dbReference>
<dbReference type="Pfam" id="PF06026">
    <property type="entry name" value="Rib_5-P_isom_A"/>
    <property type="match status" value="1"/>
</dbReference>
<evidence type="ECO:0000313" key="5">
    <source>
        <dbReference type="Proteomes" id="UP000005143"/>
    </source>
</evidence>
<feature type="compositionally biased region" description="Basic and acidic residues" evidence="3">
    <location>
        <begin position="280"/>
        <end position="290"/>
    </location>
</feature>
<dbReference type="AlphaFoldDB" id="H0E945"/>